<feature type="transmembrane region" description="Helical" evidence="1">
    <location>
        <begin position="7"/>
        <end position="32"/>
    </location>
</feature>
<dbReference type="RefSeq" id="WP_138016611.1">
    <property type="nucleotide sequence ID" value="NZ_SULI01000014.1"/>
</dbReference>
<organism evidence="2 3">
    <name type="scientific">Shimia litoralis</name>
    <dbReference type="NCBI Taxonomy" id="420403"/>
    <lineage>
        <taxon>Bacteria</taxon>
        <taxon>Pseudomonadati</taxon>
        <taxon>Pseudomonadota</taxon>
        <taxon>Alphaproteobacteria</taxon>
        <taxon>Rhodobacterales</taxon>
        <taxon>Roseobacteraceae</taxon>
    </lineage>
</organism>
<feature type="transmembrane region" description="Helical" evidence="1">
    <location>
        <begin position="52"/>
        <end position="79"/>
    </location>
</feature>
<proteinExistence type="predicted"/>
<keyword evidence="1" id="KW-1133">Transmembrane helix</keyword>
<sequence>MRQKFHVAGILMFLSSGVPIILFCIGVVIAWAAGCMGQGDFCTLFQTNLGVLSANLIAALWLLVVTIPVGLVGLVILLVTIPRNQTPPKA</sequence>
<evidence type="ECO:0000313" key="2">
    <source>
        <dbReference type="EMBL" id="TKZ19281.1"/>
    </source>
</evidence>
<keyword evidence="1" id="KW-0472">Membrane</keyword>
<evidence type="ECO:0000256" key="1">
    <source>
        <dbReference type="SAM" id="Phobius"/>
    </source>
</evidence>
<gene>
    <name evidence="2" type="ORF">FAP39_11830</name>
</gene>
<protein>
    <submittedName>
        <fullName evidence="2">Uncharacterized protein</fullName>
    </submittedName>
</protein>
<dbReference type="EMBL" id="SULI01000014">
    <property type="protein sequence ID" value="TKZ19281.1"/>
    <property type="molecule type" value="Genomic_DNA"/>
</dbReference>
<name>A0A4V6F1L6_9RHOB</name>
<accession>A0A4V6F1L6</accession>
<evidence type="ECO:0000313" key="3">
    <source>
        <dbReference type="Proteomes" id="UP000306575"/>
    </source>
</evidence>
<keyword evidence="1" id="KW-0812">Transmembrane</keyword>
<dbReference type="AlphaFoldDB" id="A0A4V6F1L6"/>
<dbReference type="Proteomes" id="UP000306575">
    <property type="component" value="Unassembled WGS sequence"/>
</dbReference>
<comment type="caution">
    <text evidence="2">The sequence shown here is derived from an EMBL/GenBank/DDBJ whole genome shotgun (WGS) entry which is preliminary data.</text>
</comment>
<dbReference type="PROSITE" id="PS51257">
    <property type="entry name" value="PROKAR_LIPOPROTEIN"/>
    <property type="match status" value="1"/>
</dbReference>
<reference evidence="2 3" key="1">
    <citation type="submission" date="2019-04" db="EMBL/GenBank/DDBJ databases">
        <title>Genome sequence of Pelagicola litoralis CL-ES2.</title>
        <authorList>
            <person name="Cao J."/>
        </authorList>
    </citation>
    <scope>NUCLEOTIDE SEQUENCE [LARGE SCALE GENOMIC DNA]</scope>
    <source>
        <strain evidence="2 3">CL-ES2</strain>
    </source>
</reference>
<keyword evidence="3" id="KW-1185">Reference proteome</keyword>